<evidence type="ECO:0000259" key="10">
    <source>
        <dbReference type="Pfam" id="PF01431"/>
    </source>
</evidence>
<evidence type="ECO:0000313" key="12">
    <source>
        <dbReference type="EMBL" id="KAH9365188.1"/>
    </source>
</evidence>
<evidence type="ECO:0000259" key="11">
    <source>
        <dbReference type="Pfam" id="PF05649"/>
    </source>
</evidence>
<dbReference type="PRINTS" id="PR00786">
    <property type="entry name" value="NEPRILYSIN"/>
</dbReference>
<dbReference type="InterPro" id="IPR042089">
    <property type="entry name" value="Peptidase_M13_dom_2"/>
</dbReference>
<evidence type="ECO:0000256" key="8">
    <source>
        <dbReference type="SAM" id="MobiDB-lite"/>
    </source>
</evidence>
<dbReference type="OrthoDB" id="6487182at2759"/>
<sequence>MAETSVRQEETLEDETGLEFVTADFAELCMWCFGFACLVAIAAAALWYLVYAPADQPGRRPPTNYTRLLEESINRSISPCDNFYRFVCSGWEQSGHGRDHLSIADAVGFEAMLDAMAALEEAAKTIPARSSSLRTSVEPGERRRARVSRRTDGRRPEDPLLRGMIRPASPRQATATESAVLKAASLFESCKEVVAEKRSASGELTEFIKNYTGFPKVRPQAAVSVIGTMIELSLTWKIHTMFLVDVFADLDEDARPTIAIGANVELHGWLLQAQLLQASGKLEDFFFSQLQALEGFRSSQAEELLIAIAQADSLIALPLVATESSPPDAMTYDQLPTFVPCVRGQEWVDAVNKQTEPYFRVEVGHHVRIDNATMQLVGRILNDSARPLSAPVFLGWTMLRQLAPRAHHRAATFLYKDKTAYDSACFALVAKAMPLAASYPYLSKIPTKGTRATAKMLTDDVTREFTAFLANVPWMDNVTSAATVVKIGLMGQVFVKPGFLADERALDEHYANFSARGHSYLAASLDADRSSARLAMSTLSSKSDVAVARLSHISFSPLSVNAFYDYALNAMFLPAALMRMPYVDEKVPMAFNYAGLGAVVGHETMHAFDHQGRTRDGLGKHQDWWSPEALEKYEEKVECLRRAYGFNATETVADFASLPAVLGAYRLRSSLRERETLRRPTFLEFSGEQLFYLNYCFKLCSREQPGEAASPYLTDEERCNVPLKNLKEFADAFQCNKGGEPMNVADKCSFWDLALEQIRVDPVDDFPLH</sequence>
<evidence type="ECO:0000256" key="4">
    <source>
        <dbReference type="ARBA" id="ARBA00022723"/>
    </source>
</evidence>
<dbReference type="Pfam" id="PF01431">
    <property type="entry name" value="Peptidase_M13"/>
    <property type="match status" value="1"/>
</dbReference>
<dbReference type="Gene3D" id="3.40.390.10">
    <property type="entry name" value="Collagenase (Catalytic Domain)"/>
    <property type="match status" value="1"/>
</dbReference>
<dbReference type="GO" id="GO:0004222">
    <property type="term" value="F:metalloendopeptidase activity"/>
    <property type="evidence" value="ECO:0007669"/>
    <property type="project" value="InterPro"/>
</dbReference>
<dbReference type="Gene3D" id="1.10.1380.10">
    <property type="entry name" value="Neutral endopeptidase , domain2"/>
    <property type="match status" value="1"/>
</dbReference>
<dbReference type="PANTHER" id="PTHR11733">
    <property type="entry name" value="ZINC METALLOPROTEASE FAMILY M13 NEPRILYSIN-RELATED"/>
    <property type="match status" value="1"/>
</dbReference>
<evidence type="ECO:0000256" key="2">
    <source>
        <dbReference type="ARBA" id="ARBA00007357"/>
    </source>
</evidence>
<evidence type="ECO:0000256" key="3">
    <source>
        <dbReference type="ARBA" id="ARBA00022670"/>
    </source>
</evidence>
<feature type="domain" description="Peptidase M13 C-terminal" evidence="10">
    <location>
        <begin position="561"/>
        <end position="749"/>
    </location>
</feature>
<feature type="region of interest" description="Disordered" evidence="8">
    <location>
        <begin position="129"/>
        <end position="163"/>
    </location>
</feature>
<organism evidence="12 13">
    <name type="scientific">Haemaphysalis longicornis</name>
    <name type="common">Bush tick</name>
    <dbReference type="NCBI Taxonomy" id="44386"/>
    <lineage>
        <taxon>Eukaryota</taxon>
        <taxon>Metazoa</taxon>
        <taxon>Ecdysozoa</taxon>
        <taxon>Arthropoda</taxon>
        <taxon>Chelicerata</taxon>
        <taxon>Arachnida</taxon>
        <taxon>Acari</taxon>
        <taxon>Parasitiformes</taxon>
        <taxon>Ixodida</taxon>
        <taxon>Ixodoidea</taxon>
        <taxon>Ixodidae</taxon>
        <taxon>Haemaphysalinae</taxon>
        <taxon>Haemaphysalis</taxon>
    </lineage>
</organism>
<dbReference type="EMBL" id="JABSTR010000003">
    <property type="protein sequence ID" value="KAH9365188.1"/>
    <property type="molecule type" value="Genomic_DNA"/>
</dbReference>
<evidence type="ECO:0000256" key="5">
    <source>
        <dbReference type="ARBA" id="ARBA00022801"/>
    </source>
</evidence>
<keyword evidence="5" id="KW-0378">Hydrolase</keyword>
<keyword evidence="6" id="KW-0862">Zinc</keyword>
<dbReference type="InterPro" id="IPR008753">
    <property type="entry name" value="Peptidase_M13_N"/>
</dbReference>
<evidence type="ECO:0000256" key="7">
    <source>
        <dbReference type="ARBA" id="ARBA00023049"/>
    </source>
</evidence>
<dbReference type="Pfam" id="PF05649">
    <property type="entry name" value="Peptidase_M13_N"/>
    <property type="match status" value="1"/>
</dbReference>
<feature type="compositionally biased region" description="Basic and acidic residues" evidence="8">
    <location>
        <begin position="149"/>
        <end position="160"/>
    </location>
</feature>
<protein>
    <submittedName>
        <fullName evidence="12">Uncharacterized protein</fullName>
    </submittedName>
</protein>
<keyword evidence="4" id="KW-0479">Metal-binding</keyword>
<dbReference type="GO" id="GO:0016485">
    <property type="term" value="P:protein processing"/>
    <property type="evidence" value="ECO:0007669"/>
    <property type="project" value="TreeGrafter"/>
</dbReference>
<gene>
    <name evidence="12" type="ORF">HPB48_000471</name>
</gene>
<dbReference type="PROSITE" id="PS51885">
    <property type="entry name" value="NEPRILYSIN"/>
    <property type="match status" value="1"/>
</dbReference>
<dbReference type="AlphaFoldDB" id="A0A9J6FSV5"/>
<comment type="cofactor">
    <cofactor evidence="1">
        <name>Zn(2+)</name>
        <dbReference type="ChEBI" id="CHEBI:29105"/>
    </cofactor>
</comment>
<evidence type="ECO:0000313" key="13">
    <source>
        <dbReference type="Proteomes" id="UP000821853"/>
    </source>
</evidence>
<keyword evidence="9" id="KW-1133">Transmembrane helix</keyword>
<evidence type="ECO:0000256" key="1">
    <source>
        <dbReference type="ARBA" id="ARBA00001947"/>
    </source>
</evidence>
<keyword evidence="13" id="KW-1185">Reference proteome</keyword>
<dbReference type="InterPro" id="IPR024079">
    <property type="entry name" value="MetalloPept_cat_dom_sf"/>
</dbReference>
<evidence type="ECO:0000256" key="9">
    <source>
        <dbReference type="SAM" id="Phobius"/>
    </source>
</evidence>
<dbReference type="PANTHER" id="PTHR11733:SF241">
    <property type="entry name" value="GH26575P-RELATED"/>
    <property type="match status" value="1"/>
</dbReference>
<dbReference type="Proteomes" id="UP000821853">
    <property type="component" value="Unassembled WGS sequence"/>
</dbReference>
<accession>A0A9J6FSV5</accession>
<evidence type="ECO:0000256" key="6">
    <source>
        <dbReference type="ARBA" id="ARBA00022833"/>
    </source>
</evidence>
<dbReference type="InterPro" id="IPR000718">
    <property type="entry name" value="Peptidase_M13"/>
</dbReference>
<dbReference type="SUPFAM" id="SSF55486">
    <property type="entry name" value="Metalloproteases ('zincins'), catalytic domain"/>
    <property type="match status" value="1"/>
</dbReference>
<keyword evidence="9" id="KW-0812">Transmembrane</keyword>
<keyword evidence="3" id="KW-0645">Protease</keyword>
<feature type="domain" description="Peptidase M13 N-terminal" evidence="11">
    <location>
        <begin position="79"/>
        <end position="490"/>
    </location>
</feature>
<proteinExistence type="inferred from homology"/>
<dbReference type="GO" id="GO:0046872">
    <property type="term" value="F:metal ion binding"/>
    <property type="evidence" value="ECO:0007669"/>
    <property type="project" value="UniProtKB-KW"/>
</dbReference>
<feature type="transmembrane region" description="Helical" evidence="9">
    <location>
        <begin position="28"/>
        <end position="50"/>
    </location>
</feature>
<dbReference type="VEuPathDB" id="VectorBase:HLOH_049994"/>
<keyword evidence="9" id="KW-0472">Membrane</keyword>
<dbReference type="InterPro" id="IPR018497">
    <property type="entry name" value="Peptidase_M13_C"/>
</dbReference>
<keyword evidence="7" id="KW-0482">Metalloprotease</keyword>
<dbReference type="CDD" id="cd08662">
    <property type="entry name" value="M13"/>
    <property type="match status" value="1"/>
</dbReference>
<comment type="similarity">
    <text evidence="2">Belongs to the peptidase M13 family.</text>
</comment>
<dbReference type="GO" id="GO:0005886">
    <property type="term" value="C:plasma membrane"/>
    <property type="evidence" value="ECO:0007669"/>
    <property type="project" value="TreeGrafter"/>
</dbReference>
<comment type="caution">
    <text evidence="12">The sequence shown here is derived from an EMBL/GenBank/DDBJ whole genome shotgun (WGS) entry which is preliminary data.</text>
</comment>
<reference evidence="12 13" key="1">
    <citation type="journal article" date="2020" name="Cell">
        <title>Large-Scale Comparative Analyses of Tick Genomes Elucidate Their Genetic Diversity and Vector Capacities.</title>
        <authorList>
            <consortium name="Tick Genome and Microbiome Consortium (TIGMIC)"/>
            <person name="Jia N."/>
            <person name="Wang J."/>
            <person name="Shi W."/>
            <person name="Du L."/>
            <person name="Sun Y."/>
            <person name="Zhan W."/>
            <person name="Jiang J.F."/>
            <person name="Wang Q."/>
            <person name="Zhang B."/>
            <person name="Ji P."/>
            <person name="Bell-Sakyi L."/>
            <person name="Cui X.M."/>
            <person name="Yuan T.T."/>
            <person name="Jiang B.G."/>
            <person name="Yang W.F."/>
            <person name="Lam T.T."/>
            <person name="Chang Q.C."/>
            <person name="Ding S.J."/>
            <person name="Wang X.J."/>
            <person name="Zhu J.G."/>
            <person name="Ruan X.D."/>
            <person name="Zhao L."/>
            <person name="Wei J.T."/>
            <person name="Ye R.Z."/>
            <person name="Que T.C."/>
            <person name="Du C.H."/>
            <person name="Zhou Y.H."/>
            <person name="Cheng J.X."/>
            <person name="Dai P.F."/>
            <person name="Guo W.B."/>
            <person name="Han X.H."/>
            <person name="Huang E.J."/>
            <person name="Li L.F."/>
            <person name="Wei W."/>
            <person name="Gao Y.C."/>
            <person name="Liu J.Z."/>
            <person name="Shao H.Z."/>
            <person name="Wang X."/>
            <person name="Wang C.C."/>
            <person name="Yang T.C."/>
            <person name="Huo Q.B."/>
            <person name="Li W."/>
            <person name="Chen H.Y."/>
            <person name="Chen S.E."/>
            <person name="Zhou L.G."/>
            <person name="Ni X.B."/>
            <person name="Tian J.H."/>
            <person name="Sheng Y."/>
            <person name="Liu T."/>
            <person name="Pan Y.S."/>
            <person name="Xia L.Y."/>
            <person name="Li J."/>
            <person name="Zhao F."/>
            <person name="Cao W.C."/>
        </authorList>
    </citation>
    <scope>NUCLEOTIDE SEQUENCE [LARGE SCALE GENOMIC DNA]</scope>
    <source>
        <strain evidence="12">HaeL-2018</strain>
    </source>
</reference>
<name>A0A9J6FSV5_HAELO</name>